<protein>
    <submittedName>
        <fullName evidence="2">Uncharacterized protein</fullName>
    </submittedName>
</protein>
<name>A0ABP7FEF1_9ACTN</name>
<keyword evidence="3" id="KW-1185">Reference proteome</keyword>
<proteinExistence type="predicted"/>
<evidence type="ECO:0000256" key="1">
    <source>
        <dbReference type="SAM" id="MobiDB-lite"/>
    </source>
</evidence>
<sequence>MSPEEAAPAKTAKTVEAIKAVEAVKAAEIAERSRHERRAYLCTQLTPQSRCGQPTPTFPKRSWVEVPCGKGRPTASPLRGLPCGGTPDDAPERPATR</sequence>
<dbReference type="Proteomes" id="UP001500908">
    <property type="component" value="Unassembled WGS sequence"/>
</dbReference>
<reference evidence="3" key="1">
    <citation type="journal article" date="2019" name="Int. J. Syst. Evol. Microbiol.">
        <title>The Global Catalogue of Microorganisms (GCM) 10K type strain sequencing project: providing services to taxonomists for standard genome sequencing and annotation.</title>
        <authorList>
            <consortium name="The Broad Institute Genomics Platform"/>
            <consortium name="The Broad Institute Genome Sequencing Center for Infectious Disease"/>
            <person name="Wu L."/>
            <person name="Ma J."/>
        </authorList>
    </citation>
    <scope>NUCLEOTIDE SEQUENCE [LARGE SCALE GENOMIC DNA]</scope>
    <source>
        <strain evidence="3">JCM 17137</strain>
    </source>
</reference>
<dbReference type="EMBL" id="BAABDD010000006">
    <property type="protein sequence ID" value="GAA3737373.1"/>
    <property type="molecule type" value="Genomic_DNA"/>
</dbReference>
<comment type="caution">
    <text evidence="2">The sequence shown here is derived from an EMBL/GenBank/DDBJ whole genome shotgun (WGS) entry which is preliminary data.</text>
</comment>
<organism evidence="2 3">
    <name type="scientific">Salinactinospora qingdaonensis</name>
    <dbReference type="NCBI Taxonomy" id="702744"/>
    <lineage>
        <taxon>Bacteria</taxon>
        <taxon>Bacillati</taxon>
        <taxon>Actinomycetota</taxon>
        <taxon>Actinomycetes</taxon>
        <taxon>Streptosporangiales</taxon>
        <taxon>Nocardiopsidaceae</taxon>
        <taxon>Salinactinospora</taxon>
    </lineage>
</organism>
<gene>
    <name evidence="2" type="ORF">GCM10022402_16720</name>
</gene>
<evidence type="ECO:0000313" key="3">
    <source>
        <dbReference type="Proteomes" id="UP001500908"/>
    </source>
</evidence>
<accession>A0ABP7FEF1</accession>
<feature type="region of interest" description="Disordered" evidence="1">
    <location>
        <begin position="48"/>
        <end position="97"/>
    </location>
</feature>
<evidence type="ECO:0000313" key="2">
    <source>
        <dbReference type="EMBL" id="GAA3737373.1"/>
    </source>
</evidence>